<evidence type="ECO:0000256" key="7">
    <source>
        <dbReference type="ARBA" id="ARBA00047625"/>
    </source>
</evidence>
<dbReference type="AlphaFoldDB" id="A0A6B2QXN9"/>
<dbReference type="EMBL" id="JAAGRN010000002">
    <property type="protein sequence ID" value="NDY82438.1"/>
    <property type="molecule type" value="Genomic_DNA"/>
</dbReference>
<comment type="pathway">
    <text evidence="5">Amino-acid biosynthesis; L-methionine biosynthesis via de novo pathway; L-homocysteine from L-cystathionine: step 1/1.</text>
</comment>
<dbReference type="SUPFAM" id="SSF53383">
    <property type="entry name" value="PLP-dependent transferases"/>
    <property type="match status" value="1"/>
</dbReference>
<reference evidence="10" key="1">
    <citation type="submission" date="2020-02" db="EMBL/GenBank/DDBJ databases">
        <authorList>
            <person name="Chen W.-M."/>
        </authorList>
    </citation>
    <scope>NUCLEOTIDE SEQUENCE</scope>
    <source>
        <strain evidence="10">NBD-18</strain>
    </source>
</reference>
<dbReference type="RefSeq" id="WP_163651850.1">
    <property type="nucleotide sequence ID" value="NZ_JAAGRN010000002.1"/>
</dbReference>
<comment type="catalytic activity">
    <reaction evidence="6">
        <text>L,L-cystathionine + H2O = L-homocysteine + pyruvate + NH4(+)</text>
        <dbReference type="Rhea" id="RHEA:13965"/>
        <dbReference type="ChEBI" id="CHEBI:15361"/>
        <dbReference type="ChEBI" id="CHEBI:15377"/>
        <dbReference type="ChEBI" id="CHEBI:28938"/>
        <dbReference type="ChEBI" id="CHEBI:58161"/>
        <dbReference type="ChEBI" id="CHEBI:58199"/>
    </reaction>
</comment>
<feature type="modified residue" description="N6-(pyridoxal phosphate)lysine" evidence="8">
    <location>
        <position position="205"/>
    </location>
</feature>
<accession>A0A6B2QXN9</accession>
<protein>
    <submittedName>
        <fullName evidence="10">Cystathionine beta-lyase</fullName>
        <ecNumber evidence="10">4.4.1.8</ecNumber>
    </submittedName>
</protein>
<comment type="caution">
    <text evidence="10">The sequence shown here is derived from an EMBL/GenBank/DDBJ whole genome shotgun (WGS) entry which is preliminary data.</text>
</comment>
<dbReference type="PANTHER" id="PTHR43500:SF1">
    <property type="entry name" value="CYSTATHIONINE BETA-LYASE-RELATED"/>
    <property type="match status" value="1"/>
</dbReference>
<evidence type="ECO:0000313" key="10">
    <source>
        <dbReference type="EMBL" id="NDY82438.1"/>
    </source>
</evidence>
<comment type="similarity">
    <text evidence="2 9">Belongs to the trans-sulfuration enzymes family.</text>
</comment>
<dbReference type="GO" id="GO:0047804">
    <property type="term" value="F:cysteine-S-conjugate beta-lyase activity"/>
    <property type="evidence" value="ECO:0007669"/>
    <property type="project" value="UniProtKB-EC"/>
</dbReference>
<dbReference type="PIRSF" id="PIRSF001434">
    <property type="entry name" value="CGS"/>
    <property type="match status" value="1"/>
</dbReference>
<dbReference type="InterPro" id="IPR015424">
    <property type="entry name" value="PyrdxlP-dep_Trfase"/>
</dbReference>
<evidence type="ECO:0000256" key="9">
    <source>
        <dbReference type="RuleBase" id="RU362118"/>
    </source>
</evidence>
<comment type="cofactor">
    <cofactor evidence="1 9">
        <name>pyridoxal 5'-phosphate</name>
        <dbReference type="ChEBI" id="CHEBI:597326"/>
    </cofactor>
</comment>
<dbReference type="InterPro" id="IPR000277">
    <property type="entry name" value="Cys/Met-Metab_PyrdxlP-dep_enz"/>
</dbReference>
<gene>
    <name evidence="10" type="primary">metC</name>
    <name evidence="10" type="ORF">G3I67_04240</name>
</gene>
<dbReference type="InterPro" id="IPR006233">
    <property type="entry name" value="Cys_b_lyase_bac"/>
</dbReference>
<organism evidence="10">
    <name type="scientific">Sheuella amnicola</name>
    <dbReference type="NCBI Taxonomy" id="2707330"/>
    <lineage>
        <taxon>Bacteria</taxon>
        <taxon>Pseudomonadati</taxon>
        <taxon>Pseudomonadota</taxon>
        <taxon>Betaproteobacteria</taxon>
        <taxon>Burkholderiales</taxon>
        <taxon>Alcaligenaceae</taxon>
        <taxon>Sheuella</taxon>
    </lineage>
</organism>
<dbReference type="PANTHER" id="PTHR43500">
    <property type="entry name" value="CYSTATHIONINE BETA-LYASE-RELATED"/>
    <property type="match status" value="1"/>
</dbReference>
<evidence type="ECO:0000256" key="6">
    <source>
        <dbReference type="ARBA" id="ARBA00047517"/>
    </source>
</evidence>
<dbReference type="NCBIfam" id="TIGR01324">
    <property type="entry name" value="cysta_beta_ly_B"/>
    <property type="match status" value="1"/>
</dbReference>
<dbReference type="Pfam" id="PF01053">
    <property type="entry name" value="Cys_Met_Meta_PP"/>
    <property type="match status" value="1"/>
</dbReference>
<dbReference type="InterPro" id="IPR054542">
    <property type="entry name" value="Cys_met_metab_PP"/>
</dbReference>
<evidence type="ECO:0000256" key="8">
    <source>
        <dbReference type="PIRSR" id="PIRSR001434-2"/>
    </source>
</evidence>
<dbReference type="Gene3D" id="3.90.1150.10">
    <property type="entry name" value="Aspartate Aminotransferase, domain 1"/>
    <property type="match status" value="1"/>
</dbReference>
<comment type="catalytic activity">
    <reaction evidence="7">
        <text>an S-substituted L-cysteine + H2O = a thiol + pyruvate + NH4(+)</text>
        <dbReference type="Rhea" id="RHEA:18121"/>
        <dbReference type="ChEBI" id="CHEBI:15361"/>
        <dbReference type="ChEBI" id="CHEBI:15377"/>
        <dbReference type="ChEBI" id="CHEBI:28938"/>
        <dbReference type="ChEBI" id="CHEBI:29256"/>
        <dbReference type="ChEBI" id="CHEBI:58717"/>
        <dbReference type="EC" id="4.4.1.13"/>
    </reaction>
</comment>
<dbReference type="FunFam" id="3.40.640.10:FF:000046">
    <property type="entry name" value="Cystathionine gamma-lyase"/>
    <property type="match status" value="1"/>
</dbReference>
<evidence type="ECO:0000256" key="2">
    <source>
        <dbReference type="ARBA" id="ARBA00009077"/>
    </source>
</evidence>
<keyword evidence="3 8" id="KW-0663">Pyridoxal phosphate</keyword>
<evidence type="ECO:0000256" key="1">
    <source>
        <dbReference type="ARBA" id="ARBA00001933"/>
    </source>
</evidence>
<proteinExistence type="inferred from homology"/>
<sequence>MKDSDKKTRLMRSGRSHEGWVNVPPTRASTYVFPTVEAWRDTRAKRETERLRSYGARGTDSTHALEDILIELEGGFRAALFPTGQAAIAVTLLGFLSPGDHLLMTDAAYEPVRRFCSEQLKRLGIEVTYYLPDGSDLKSKIQKNTKVIYVECPGSLTYDMLDLKDVSTIARQHHCVTIADNTWGSGWLYRPLELGADVSIIAATKYLSGHSDVMMGVAVSNKEAWPLLQKAAINFGQTVGADDAYLVSRGIRTLPVRMLTHEKNALIVAQWLKNQKEVSHVFCPALSTDENHEIWQRDCKGTNGLLTVEFHPVHAIKQIEQMIDALTLFGLGASWGGFESLVIPANMNAARSLTDWTSRGQVVRFHIGLEDPVDLIKDLEQAFKQFHL</sequence>
<dbReference type="GO" id="GO:0019346">
    <property type="term" value="P:transsulfuration"/>
    <property type="evidence" value="ECO:0007669"/>
    <property type="project" value="InterPro"/>
</dbReference>
<dbReference type="InterPro" id="IPR015422">
    <property type="entry name" value="PyrdxlP-dep_Trfase_small"/>
</dbReference>
<dbReference type="GO" id="GO:0030170">
    <property type="term" value="F:pyridoxal phosphate binding"/>
    <property type="evidence" value="ECO:0007669"/>
    <property type="project" value="InterPro"/>
</dbReference>
<dbReference type="Gene3D" id="3.40.640.10">
    <property type="entry name" value="Type I PLP-dependent aspartate aminotransferase-like (Major domain)"/>
    <property type="match status" value="1"/>
</dbReference>
<evidence type="ECO:0000256" key="3">
    <source>
        <dbReference type="ARBA" id="ARBA00022898"/>
    </source>
</evidence>
<dbReference type="PROSITE" id="PS00868">
    <property type="entry name" value="CYS_MET_METAB_PP"/>
    <property type="match status" value="1"/>
</dbReference>
<evidence type="ECO:0000256" key="5">
    <source>
        <dbReference type="ARBA" id="ARBA00046315"/>
    </source>
</evidence>
<dbReference type="InterPro" id="IPR015421">
    <property type="entry name" value="PyrdxlP-dep_Trfase_major"/>
</dbReference>
<name>A0A6B2QXN9_9BURK</name>
<dbReference type="EC" id="4.4.1.8" evidence="10"/>
<evidence type="ECO:0000256" key="4">
    <source>
        <dbReference type="ARBA" id="ARBA00023239"/>
    </source>
</evidence>
<keyword evidence="4 10" id="KW-0456">Lyase</keyword>
<dbReference type="GO" id="GO:0019450">
    <property type="term" value="P:L-cysteine catabolic process to pyruvate"/>
    <property type="evidence" value="ECO:0007669"/>
    <property type="project" value="TreeGrafter"/>
</dbReference>